<dbReference type="Gene3D" id="2.60.200.20">
    <property type="match status" value="1"/>
</dbReference>
<keyword evidence="3" id="KW-0812">Transmembrane</keyword>
<dbReference type="SUPFAM" id="SSF49879">
    <property type="entry name" value="SMAD/FHA domain"/>
    <property type="match status" value="1"/>
</dbReference>
<feature type="transmembrane region" description="Helical" evidence="3">
    <location>
        <begin position="726"/>
        <end position="750"/>
    </location>
</feature>
<feature type="compositionally biased region" description="Polar residues" evidence="2">
    <location>
        <begin position="333"/>
        <end position="342"/>
    </location>
</feature>
<proteinExistence type="predicted"/>
<evidence type="ECO:0000313" key="5">
    <source>
        <dbReference type="EMBL" id="OCK77978.1"/>
    </source>
</evidence>
<dbReference type="PANTHER" id="PTHR15715:SF46">
    <property type="entry name" value="TO VACUOLE TARGETING VPS64, PUTATIVE (AFU_ORTHOLOGUE AFUA_2G02420)-RELATED"/>
    <property type="match status" value="1"/>
</dbReference>
<feature type="region of interest" description="Disordered" evidence="2">
    <location>
        <begin position="333"/>
        <end position="355"/>
    </location>
</feature>
<feature type="compositionally biased region" description="Basic and acidic residues" evidence="2">
    <location>
        <begin position="448"/>
        <end position="466"/>
    </location>
</feature>
<keyword evidence="1" id="KW-0175">Coiled coil</keyword>
<keyword evidence="6" id="KW-1185">Reference proteome</keyword>
<dbReference type="CDD" id="cd22679">
    <property type="entry name" value="FHA_SLMAP"/>
    <property type="match status" value="1"/>
</dbReference>
<dbReference type="AlphaFoldDB" id="A0A8E2E626"/>
<dbReference type="Pfam" id="PF00498">
    <property type="entry name" value="FHA"/>
    <property type="match status" value="1"/>
</dbReference>
<dbReference type="InterPro" id="IPR000253">
    <property type="entry name" value="FHA_dom"/>
</dbReference>
<gene>
    <name evidence="5" type="ORF">K432DRAFT_103909</name>
</gene>
<evidence type="ECO:0000256" key="2">
    <source>
        <dbReference type="SAM" id="MobiDB-lite"/>
    </source>
</evidence>
<dbReference type="PANTHER" id="PTHR15715">
    <property type="entry name" value="CENTROSOMAL PROTEIN OF 170 KDA"/>
    <property type="match status" value="1"/>
</dbReference>
<protein>
    <recommendedName>
        <fullName evidence="4">FHA domain-containing protein</fullName>
    </recommendedName>
</protein>
<name>A0A8E2E626_9PEZI</name>
<feature type="compositionally biased region" description="Pro residues" evidence="2">
    <location>
        <begin position="437"/>
        <end position="447"/>
    </location>
</feature>
<keyword evidence="3" id="KW-0472">Membrane</keyword>
<dbReference type="InterPro" id="IPR051176">
    <property type="entry name" value="Cent_Immune-Sig_Mod"/>
</dbReference>
<dbReference type="GO" id="GO:0005737">
    <property type="term" value="C:cytoplasm"/>
    <property type="evidence" value="ECO:0007669"/>
    <property type="project" value="TreeGrafter"/>
</dbReference>
<feature type="region of interest" description="Disordered" evidence="2">
    <location>
        <begin position="404"/>
        <end position="478"/>
    </location>
</feature>
<feature type="compositionally biased region" description="Low complexity" evidence="2">
    <location>
        <begin position="114"/>
        <end position="130"/>
    </location>
</feature>
<evidence type="ECO:0000256" key="3">
    <source>
        <dbReference type="SAM" id="Phobius"/>
    </source>
</evidence>
<dbReference type="PROSITE" id="PS50006">
    <property type="entry name" value="FHA_DOMAIN"/>
    <property type="match status" value="1"/>
</dbReference>
<feature type="domain" description="FHA" evidence="4">
    <location>
        <begin position="189"/>
        <end position="246"/>
    </location>
</feature>
<evidence type="ECO:0000313" key="6">
    <source>
        <dbReference type="Proteomes" id="UP000250266"/>
    </source>
</evidence>
<feature type="region of interest" description="Disordered" evidence="2">
    <location>
        <begin position="44"/>
        <end position="160"/>
    </location>
</feature>
<feature type="compositionally biased region" description="Polar residues" evidence="2">
    <location>
        <begin position="467"/>
        <end position="478"/>
    </location>
</feature>
<dbReference type="InterPro" id="IPR008984">
    <property type="entry name" value="SMAD_FHA_dom_sf"/>
</dbReference>
<evidence type="ECO:0000256" key="1">
    <source>
        <dbReference type="SAM" id="Coils"/>
    </source>
</evidence>
<feature type="compositionally biased region" description="Polar residues" evidence="2">
    <location>
        <begin position="140"/>
        <end position="160"/>
    </location>
</feature>
<dbReference type="OrthoDB" id="687730at2759"/>
<feature type="compositionally biased region" description="Polar residues" evidence="2">
    <location>
        <begin position="11"/>
        <end position="31"/>
    </location>
</feature>
<keyword evidence="3" id="KW-1133">Transmembrane helix</keyword>
<reference evidence="5 6" key="1">
    <citation type="journal article" date="2016" name="Nat. Commun.">
        <title>Ectomycorrhizal ecology is imprinted in the genome of the dominant symbiotic fungus Cenococcum geophilum.</title>
        <authorList>
            <consortium name="DOE Joint Genome Institute"/>
            <person name="Peter M."/>
            <person name="Kohler A."/>
            <person name="Ohm R.A."/>
            <person name="Kuo A."/>
            <person name="Krutzmann J."/>
            <person name="Morin E."/>
            <person name="Arend M."/>
            <person name="Barry K.W."/>
            <person name="Binder M."/>
            <person name="Choi C."/>
            <person name="Clum A."/>
            <person name="Copeland A."/>
            <person name="Grisel N."/>
            <person name="Haridas S."/>
            <person name="Kipfer T."/>
            <person name="LaButti K."/>
            <person name="Lindquist E."/>
            <person name="Lipzen A."/>
            <person name="Maire R."/>
            <person name="Meier B."/>
            <person name="Mihaltcheva S."/>
            <person name="Molinier V."/>
            <person name="Murat C."/>
            <person name="Poggeler S."/>
            <person name="Quandt C.A."/>
            <person name="Sperisen C."/>
            <person name="Tritt A."/>
            <person name="Tisserant E."/>
            <person name="Crous P.W."/>
            <person name="Henrissat B."/>
            <person name="Nehls U."/>
            <person name="Egli S."/>
            <person name="Spatafora J.W."/>
            <person name="Grigoriev I.V."/>
            <person name="Martin F.M."/>
        </authorList>
    </citation>
    <scope>NUCLEOTIDE SEQUENCE [LARGE SCALE GENOMIC DNA]</scope>
    <source>
        <strain evidence="5 6">CBS 459.81</strain>
    </source>
</reference>
<dbReference type="Proteomes" id="UP000250266">
    <property type="component" value="Unassembled WGS sequence"/>
</dbReference>
<feature type="region of interest" description="Disordered" evidence="2">
    <location>
        <begin position="515"/>
        <end position="577"/>
    </location>
</feature>
<organism evidence="5 6">
    <name type="scientific">Lepidopterella palustris CBS 459.81</name>
    <dbReference type="NCBI Taxonomy" id="1314670"/>
    <lineage>
        <taxon>Eukaryota</taxon>
        <taxon>Fungi</taxon>
        <taxon>Dikarya</taxon>
        <taxon>Ascomycota</taxon>
        <taxon>Pezizomycotina</taxon>
        <taxon>Dothideomycetes</taxon>
        <taxon>Pleosporomycetidae</taxon>
        <taxon>Mytilinidiales</taxon>
        <taxon>Argynnaceae</taxon>
        <taxon>Lepidopterella</taxon>
    </lineage>
</organism>
<feature type="compositionally biased region" description="Low complexity" evidence="2">
    <location>
        <begin position="48"/>
        <end position="69"/>
    </location>
</feature>
<dbReference type="SMART" id="SM00240">
    <property type="entry name" value="FHA"/>
    <property type="match status" value="1"/>
</dbReference>
<feature type="coiled-coil region" evidence="1">
    <location>
        <begin position="582"/>
        <end position="653"/>
    </location>
</feature>
<sequence length="758" mass="82712">MTAVAPLPNFQPISRTGWSTPNGTQNGVNSMSTDEFRMFMPRKTAQRTNSSTSLASTASSNATLSATSSQTNGVSSSPAGDGSGWGARKKPPRGLWPASKVEPTSGISTARPQSIASATSGPSAASAISALHSPAPMVPSQHNGQPQSQQNGTPRTQGQPENSAILHLIPMNGTFERKTITVPFFPDVLRIGRQTNNKTIPTPLNGYFDSKVLSRQHAEIWADRNGKIWIRDVKSSNGTFVNGQRLSQENRDSDPHELREQDMLELGIDIVSEDQKTIVHHKVAARVEHAGIYANNGNNMMDLNFGDLDSPQIANIISPGGPQGIGNMRGRTGSQGSINSGRLQAPASAGGSNMSGMGQQRHMNFWLQPITMEQVVKRLNSEIKQAKQQSQDLQRTSQYIDAILTSEPKKEPTKVSPTSHVKISPIKSDLKARFSDPPAPPPQQPLPEKPDAHQPSLRRTDTERPKSNSSPIRSDSHLQISSLAEALTTAKKEIESQSLRLKDLEALLAQERQARESAEERAKRLELESRSEHKDDTSREVPTEEHVNGVSADSEQASEPLVEEEIKAEGEPSTTSMTDAATARLQQRLELMVAEMDEMKQQMEKYRQRAEDAEEENATHRKTLAEMVEKIRQDDADRAAREANNRLRRSESEARHDSVAVAVDGLEDEGEITIVKEKDADMDGASALLRRAGVQNGRPVSSDQTTELEKAMSQVLATRPVRSDTALVHGGPAASIFGIVLIGVGLMAWLNSYPKVER</sequence>
<dbReference type="EMBL" id="KV745088">
    <property type="protein sequence ID" value="OCK77978.1"/>
    <property type="molecule type" value="Genomic_DNA"/>
</dbReference>
<feature type="compositionally biased region" description="Basic and acidic residues" evidence="2">
    <location>
        <begin position="515"/>
        <end position="547"/>
    </location>
</feature>
<feature type="region of interest" description="Disordered" evidence="2">
    <location>
        <begin position="1"/>
        <end position="31"/>
    </location>
</feature>
<evidence type="ECO:0000259" key="4">
    <source>
        <dbReference type="PROSITE" id="PS50006"/>
    </source>
</evidence>
<accession>A0A8E2E626</accession>